<dbReference type="Proteomes" id="UP001152888">
    <property type="component" value="Unassembled WGS sequence"/>
</dbReference>
<sequence length="84" mass="9261">MQRILSSVVIGNIVRCRQGSGSWYGLAPVRLPAKDVVQRLRSRTADMASAQMMMVIAIAGASQDFVKPPAVWRRNEASGMRQET</sequence>
<gene>
    <name evidence="1" type="ORF">ACAOBT_LOCUS7375</name>
</gene>
<comment type="caution">
    <text evidence="1">The sequence shown here is derived from an EMBL/GenBank/DDBJ whole genome shotgun (WGS) entry which is preliminary data.</text>
</comment>
<evidence type="ECO:0000313" key="1">
    <source>
        <dbReference type="EMBL" id="CAH1967378.1"/>
    </source>
</evidence>
<evidence type="ECO:0000313" key="2">
    <source>
        <dbReference type="Proteomes" id="UP001152888"/>
    </source>
</evidence>
<proteinExistence type="predicted"/>
<organism evidence="1 2">
    <name type="scientific">Acanthoscelides obtectus</name>
    <name type="common">Bean weevil</name>
    <name type="synonym">Bruchus obtectus</name>
    <dbReference type="NCBI Taxonomy" id="200917"/>
    <lineage>
        <taxon>Eukaryota</taxon>
        <taxon>Metazoa</taxon>
        <taxon>Ecdysozoa</taxon>
        <taxon>Arthropoda</taxon>
        <taxon>Hexapoda</taxon>
        <taxon>Insecta</taxon>
        <taxon>Pterygota</taxon>
        <taxon>Neoptera</taxon>
        <taxon>Endopterygota</taxon>
        <taxon>Coleoptera</taxon>
        <taxon>Polyphaga</taxon>
        <taxon>Cucujiformia</taxon>
        <taxon>Chrysomeloidea</taxon>
        <taxon>Chrysomelidae</taxon>
        <taxon>Bruchinae</taxon>
        <taxon>Bruchini</taxon>
        <taxon>Acanthoscelides</taxon>
    </lineage>
</organism>
<reference evidence="1" key="1">
    <citation type="submission" date="2022-03" db="EMBL/GenBank/DDBJ databases">
        <authorList>
            <person name="Sayadi A."/>
        </authorList>
    </citation>
    <scope>NUCLEOTIDE SEQUENCE</scope>
</reference>
<name>A0A9P0K6J4_ACAOB</name>
<keyword evidence="2" id="KW-1185">Reference proteome</keyword>
<protein>
    <submittedName>
        <fullName evidence="1">Uncharacterized protein</fullName>
    </submittedName>
</protein>
<accession>A0A9P0K6J4</accession>
<dbReference type="EMBL" id="CAKOFQ010006744">
    <property type="protein sequence ID" value="CAH1967378.1"/>
    <property type="molecule type" value="Genomic_DNA"/>
</dbReference>
<dbReference type="AlphaFoldDB" id="A0A9P0K6J4"/>